<keyword evidence="2" id="KW-1185">Reference proteome</keyword>
<reference evidence="1 2" key="1">
    <citation type="journal article" date="2010" name="Stand. Genomic Sci.">
        <title>Complete genome sequence of Desulfarculus baarsii type strain (2st14).</title>
        <authorList>
            <person name="Sun H."/>
            <person name="Spring S."/>
            <person name="Lapidus A."/>
            <person name="Davenport K."/>
            <person name="Del Rio T.G."/>
            <person name="Tice H."/>
            <person name="Nolan M."/>
            <person name="Copeland A."/>
            <person name="Cheng J.F."/>
            <person name="Lucas S."/>
            <person name="Tapia R."/>
            <person name="Goodwin L."/>
            <person name="Pitluck S."/>
            <person name="Ivanova N."/>
            <person name="Pagani I."/>
            <person name="Mavromatis K."/>
            <person name="Ovchinnikova G."/>
            <person name="Pati A."/>
            <person name="Chen A."/>
            <person name="Palaniappan K."/>
            <person name="Hauser L."/>
            <person name="Chang Y.J."/>
            <person name="Jeffries C.D."/>
            <person name="Detter J.C."/>
            <person name="Han C."/>
            <person name="Rohde M."/>
            <person name="Brambilla E."/>
            <person name="Goker M."/>
            <person name="Woyke T."/>
            <person name="Bristow J."/>
            <person name="Eisen J.A."/>
            <person name="Markowitz V."/>
            <person name="Hugenholtz P."/>
            <person name="Kyrpides N.C."/>
            <person name="Klenk H.P."/>
            <person name="Land M."/>
        </authorList>
    </citation>
    <scope>NUCLEOTIDE SEQUENCE [LARGE SCALE GENOMIC DNA]</scope>
    <source>
        <strain evidence="2">ATCC 33931 / DSM 2075 / LMG 7858 / VKM B-1802 / 2st14</strain>
    </source>
</reference>
<gene>
    <name evidence="1" type="ordered locus">Deba_2129</name>
</gene>
<accession>E1QIH7</accession>
<dbReference type="Gene3D" id="2.60.300.12">
    <property type="entry name" value="HesB-like domain"/>
    <property type="match status" value="1"/>
</dbReference>
<dbReference type="HOGENOM" id="CLU_2232218_0_0_7"/>
<dbReference type="eggNOG" id="COG0316">
    <property type="taxonomic scope" value="Bacteria"/>
</dbReference>
<evidence type="ECO:0000313" key="2">
    <source>
        <dbReference type="Proteomes" id="UP000009047"/>
    </source>
</evidence>
<dbReference type="SUPFAM" id="SSF89360">
    <property type="entry name" value="HesB-like domain"/>
    <property type="match status" value="1"/>
</dbReference>
<dbReference type="KEGG" id="dbr:Deba_2129"/>
<dbReference type="InterPro" id="IPR035903">
    <property type="entry name" value="HesB-like_dom_sf"/>
</dbReference>
<dbReference type="AlphaFoldDB" id="E1QIH7"/>
<sequence length="105" mass="10913">MVELTPRAAAALRQILGQRGWSQAVRVVIASSGCCDAALGLRLEPATPDDVLCQSHGLNLALARRAADLAGLVRVDLADDGEGFVITSAKPLGEWDGFGVCQVLG</sequence>
<dbReference type="EMBL" id="CP002085">
    <property type="protein sequence ID" value="ADK85494.1"/>
    <property type="molecule type" value="Genomic_DNA"/>
</dbReference>
<dbReference type="OrthoDB" id="5460919at2"/>
<dbReference type="Proteomes" id="UP000009047">
    <property type="component" value="Chromosome"/>
</dbReference>
<proteinExistence type="predicted"/>
<dbReference type="STRING" id="644282.Deba_2129"/>
<dbReference type="RefSeq" id="WP_013258935.1">
    <property type="nucleotide sequence ID" value="NC_014365.1"/>
</dbReference>
<evidence type="ECO:0000313" key="1">
    <source>
        <dbReference type="EMBL" id="ADK85494.1"/>
    </source>
</evidence>
<organism evidence="1 2">
    <name type="scientific">Desulfarculus baarsii (strain ATCC 33931 / DSM 2075 / LMG 7858 / VKM B-1802 / 2st14)</name>
    <dbReference type="NCBI Taxonomy" id="644282"/>
    <lineage>
        <taxon>Bacteria</taxon>
        <taxon>Pseudomonadati</taxon>
        <taxon>Thermodesulfobacteriota</taxon>
        <taxon>Desulfarculia</taxon>
        <taxon>Desulfarculales</taxon>
        <taxon>Desulfarculaceae</taxon>
        <taxon>Desulfarculus</taxon>
    </lineage>
</organism>
<name>E1QIH7_DESB2</name>
<protein>
    <submittedName>
        <fullName evidence="1">HesB/YadR/YfhF-family protein</fullName>
    </submittedName>
</protein>